<evidence type="ECO:0000256" key="11">
    <source>
        <dbReference type="ARBA" id="ARBA00023033"/>
    </source>
</evidence>
<dbReference type="SUPFAM" id="SSF48264">
    <property type="entry name" value="Cytochrome P450"/>
    <property type="match status" value="1"/>
</dbReference>
<evidence type="ECO:0000256" key="5">
    <source>
        <dbReference type="ARBA" id="ARBA00022617"/>
    </source>
</evidence>
<feature type="binding site" description="axial binding residue" evidence="22">
    <location>
        <position position="487"/>
    </location>
    <ligand>
        <name>heme</name>
        <dbReference type="ChEBI" id="CHEBI:30413"/>
    </ligand>
    <ligandPart>
        <name>Fe</name>
        <dbReference type="ChEBI" id="CHEBI:18248"/>
    </ligandPart>
</feature>
<evidence type="ECO:0000256" key="7">
    <source>
        <dbReference type="ARBA" id="ARBA00022824"/>
    </source>
</evidence>
<dbReference type="PANTHER" id="PTHR24300:SF397">
    <property type="entry name" value="CYTOCHROME P450 2U1"/>
    <property type="match status" value="1"/>
</dbReference>
<keyword evidence="9 23" id="KW-0560">Oxidoreductase</keyword>
<evidence type="ECO:0000256" key="24">
    <source>
        <dbReference type="SAM" id="Phobius"/>
    </source>
</evidence>
<evidence type="ECO:0000256" key="14">
    <source>
        <dbReference type="ARBA" id="ARBA00023250"/>
    </source>
</evidence>
<dbReference type="Proteomes" id="UP000838412">
    <property type="component" value="Chromosome 19"/>
</dbReference>
<comment type="cofactor">
    <cofactor evidence="1 22">
        <name>heme</name>
        <dbReference type="ChEBI" id="CHEBI:30413"/>
    </cofactor>
</comment>
<keyword evidence="10 22" id="KW-0408">Iron</keyword>
<keyword evidence="7" id="KW-0256">Endoplasmic reticulum</keyword>
<keyword evidence="13 24" id="KW-0472">Membrane</keyword>
<evidence type="ECO:0000256" key="20">
    <source>
        <dbReference type="ARBA" id="ARBA00044304"/>
    </source>
</evidence>
<dbReference type="EMBL" id="OV696704">
    <property type="protein sequence ID" value="CAH1252359.1"/>
    <property type="molecule type" value="Genomic_DNA"/>
</dbReference>
<name>A0A8J9ZES5_BRALA</name>
<dbReference type="InterPro" id="IPR002401">
    <property type="entry name" value="Cyt_P450_E_grp-I"/>
</dbReference>
<dbReference type="EC" id="1.14.14.16" evidence="15"/>
<evidence type="ECO:0000256" key="8">
    <source>
        <dbReference type="ARBA" id="ARBA00022848"/>
    </source>
</evidence>
<evidence type="ECO:0000256" key="18">
    <source>
        <dbReference type="ARBA" id="ARBA00044265"/>
    </source>
</evidence>
<evidence type="ECO:0000256" key="23">
    <source>
        <dbReference type="RuleBase" id="RU000461"/>
    </source>
</evidence>
<comment type="subcellular location">
    <subcellularLocation>
        <location evidence="3">Endoplasmic reticulum membrane</location>
    </subcellularLocation>
    <subcellularLocation>
        <location evidence="2">Microsome membrane</location>
        <topology evidence="2">Peripheral membrane protein</topology>
    </subcellularLocation>
</comment>
<evidence type="ECO:0000256" key="2">
    <source>
        <dbReference type="ARBA" id="ARBA00004174"/>
    </source>
</evidence>
<dbReference type="InterPro" id="IPR001128">
    <property type="entry name" value="Cyt_P450"/>
</dbReference>
<dbReference type="PRINTS" id="PR00385">
    <property type="entry name" value="P450"/>
</dbReference>
<evidence type="ECO:0000256" key="19">
    <source>
        <dbReference type="ARBA" id="ARBA00044282"/>
    </source>
</evidence>
<evidence type="ECO:0000256" key="21">
    <source>
        <dbReference type="ARBA" id="ARBA00044342"/>
    </source>
</evidence>
<evidence type="ECO:0000256" key="10">
    <source>
        <dbReference type="ARBA" id="ARBA00023004"/>
    </source>
</evidence>
<sequence length="551" mass="62280">METPCRRISEQNQDWWGKVLGRIKNPGLGIASMLHDEVTIVAGGIVLILLARFLLILGPMGTLLMTTLLLLSVQWLLRPRNFPPGPWGLPLLGNLHQIAVDPLKIMTEYGKKYGEVYSIRIGMDNVVILCGWDAFKEAIVNKADEFRLRPSHLYIYKEYADSRGIGFVNDATTHKLNRKFVLKTLKEFGLGKQTLEEDIAQEARYLCHQIYRHDGKPIGMMGSMLTKSSAGIILRLVFGKHYEWDDPEFKLFVGNITRGFDLMTMYGAIFNVYPWLRYIPYVKSLGQAVMDNMSDFKKLILEKIEQHRNSRVTGQPRDLVDAFFDELEEENGVNDVSHLLPMVADLLTAGMETTATTLNWAALYMALYPNVQQKVQEELEAAVGKDRTPTLADVPKLPFTEATIKELQRICNVAPLAVPRMTATDVELRGYRIPKGTQVCMNLYTVHMDPKYFAEPEVFNPNRFLGDDGKVQKMEAFAPFSAGRRVCIGEQMARNELMIFFTTMMTHFTFKLPEGAPAPDTSKGKLGITLSPPDFEVLAVRRTTGDILESI</sequence>
<evidence type="ECO:0000256" key="4">
    <source>
        <dbReference type="ARBA" id="ARBA00010617"/>
    </source>
</evidence>
<dbReference type="PROSITE" id="PS00086">
    <property type="entry name" value="CYTOCHROME_P450"/>
    <property type="match status" value="1"/>
</dbReference>
<comment type="similarity">
    <text evidence="4 23">Belongs to the cytochrome P450 family.</text>
</comment>
<keyword evidence="11 23" id="KW-0503">Monooxygenase</keyword>
<dbReference type="Gene3D" id="1.10.630.10">
    <property type="entry name" value="Cytochrome P450"/>
    <property type="match status" value="1"/>
</dbReference>
<dbReference type="Pfam" id="PF00067">
    <property type="entry name" value="p450"/>
    <property type="match status" value="1"/>
</dbReference>
<dbReference type="OrthoDB" id="1055148at2759"/>
<evidence type="ECO:0000256" key="9">
    <source>
        <dbReference type="ARBA" id="ARBA00023002"/>
    </source>
</evidence>
<dbReference type="InterPro" id="IPR017972">
    <property type="entry name" value="Cyt_P450_CS"/>
</dbReference>
<accession>A0A8J9ZES5</accession>
<organism evidence="25 26">
    <name type="scientific">Branchiostoma lanceolatum</name>
    <name type="common">Common lancelet</name>
    <name type="synonym">Amphioxus lanceolatum</name>
    <dbReference type="NCBI Taxonomy" id="7740"/>
    <lineage>
        <taxon>Eukaryota</taxon>
        <taxon>Metazoa</taxon>
        <taxon>Chordata</taxon>
        <taxon>Cephalochordata</taxon>
        <taxon>Leptocardii</taxon>
        <taxon>Amphioxiformes</taxon>
        <taxon>Branchiostomatidae</taxon>
        <taxon>Branchiostoma</taxon>
    </lineage>
</organism>
<dbReference type="GO" id="GO:0008289">
    <property type="term" value="F:lipid binding"/>
    <property type="evidence" value="ECO:0007669"/>
    <property type="project" value="UniProtKB-KW"/>
</dbReference>
<dbReference type="FunFam" id="1.10.630.10:FF:000049">
    <property type="entry name" value="steroid 21-hydroxylase isoform X1"/>
    <property type="match status" value="1"/>
</dbReference>
<protein>
    <recommendedName>
        <fullName evidence="16">Steroid 21-hydroxylase</fullName>
        <ecNumber evidence="15">1.14.14.16</ecNumber>
    </recommendedName>
    <alternativeName>
        <fullName evidence="20">21-OHase</fullName>
    </alternativeName>
    <alternativeName>
        <fullName evidence="17">Cytochrome P-450c21</fullName>
    </alternativeName>
    <alternativeName>
        <fullName evidence="21">Cytochrome P450 21</fullName>
    </alternativeName>
    <alternativeName>
        <fullName evidence="19">Cytochrome P450 XXI</fullName>
    </alternativeName>
    <alternativeName>
        <fullName evidence="18">Cytochrome P450-C21</fullName>
    </alternativeName>
</protein>
<evidence type="ECO:0000256" key="15">
    <source>
        <dbReference type="ARBA" id="ARBA00044040"/>
    </source>
</evidence>
<keyword evidence="24" id="KW-1133">Transmembrane helix</keyword>
<keyword evidence="14" id="KW-0755">Steroidogenesis</keyword>
<keyword evidence="8" id="KW-0492">Microsome</keyword>
<evidence type="ECO:0000313" key="26">
    <source>
        <dbReference type="Proteomes" id="UP000838412"/>
    </source>
</evidence>
<dbReference type="GO" id="GO:0006694">
    <property type="term" value="P:steroid biosynthetic process"/>
    <property type="evidence" value="ECO:0007669"/>
    <property type="project" value="UniProtKB-KW"/>
</dbReference>
<keyword evidence="6 22" id="KW-0479">Metal-binding</keyword>
<dbReference type="PANTHER" id="PTHR24300">
    <property type="entry name" value="CYTOCHROME P450 508A4-RELATED"/>
    <property type="match status" value="1"/>
</dbReference>
<dbReference type="GO" id="GO:0006805">
    <property type="term" value="P:xenobiotic metabolic process"/>
    <property type="evidence" value="ECO:0007669"/>
    <property type="project" value="TreeGrafter"/>
</dbReference>
<dbReference type="InterPro" id="IPR050182">
    <property type="entry name" value="Cytochrome_P450_fam2"/>
</dbReference>
<evidence type="ECO:0000256" key="17">
    <source>
        <dbReference type="ARBA" id="ARBA00044217"/>
    </source>
</evidence>
<dbReference type="GO" id="GO:0005789">
    <property type="term" value="C:endoplasmic reticulum membrane"/>
    <property type="evidence" value="ECO:0007669"/>
    <property type="project" value="UniProtKB-SubCell"/>
</dbReference>
<keyword evidence="5 22" id="KW-0349">Heme</keyword>
<feature type="transmembrane region" description="Helical" evidence="24">
    <location>
        <begin position="38"/>
        <end position="71"/>
    </location>
</feature>
<evidence type="ECO:0000256" key="1">
    <source>
        <dbReference type="ARBA" id="ARBA00001971"/>
    </source>
</evidence>
<reference evidence="25" key="1">
    <citation type="submission" date="2022-01" db="EMBL/GenBank/DDBJ databases">
        <authorList>
            <person name="Braso-Vives M."/>
        </authorList>
    </citation>
    <scope>NUCLEOTIDE SEQUENCE</scope>
</reference>
<evidence type="ECO:0000313" key="25">
    <source>
        <dbReference type="EMBL" id="CAH1252359.1"/>
    </source>
</evidence>
<evidence type="ECO:0000256" key="16">
    <source>
        <dbReference type="ARBA" id="ARBA00044116"/>
    </source>
</evidence>
<dbReference type="AlphaFoldDB" id="A0A8J9ZES5"/>
<dbReference type="InterPro" id="IPR036396">
    <property type="entry name" value="Cyt_P450_sf"/>
</dbReference>
<evidence type="ECO:0000256" key="3">
    <source>
        <dbReference type="ARBA" id="ARBA00004586"/>
    </source>
</evidence>
<gene>
    <name evidence="25" type="primary">CYP2U1</name>
    <name evidence="25" type="ORF">BLAG_LOCUS12447</name>
</gene>
<evidence type="ECO:0000256" key="13">
    <source>
        <dbReference type="ARBA" id="ARBA00023136"/>
    </source>
</evidence>
<keyword evidence="12" id="KW-0446">Lipid-binding</keyword>
<proteinExistence type="inferred from homology"/>
<evidence type="ECO:0000256" key="22">
    <source>
        <dbReference type="PIRSR" id="PIRSR602401-1"/>
    </source>
</evidence>
<dbReference type="GO" id="GO:0005506">
    <property type="term" value="F:iron ion binding"/>
    <property type="evidence" value="ECO:0007669"/>
    <property type="project" value="InterPro"/>
</dbReference>
<dbReference type="GO" id="GO:0004509">
    <property type="term" value="F:steroid 21-monooxygenase activity"/>
    <property type="evidence" value="ECO:0007669"/>
    <property type="project" value="UniProtKB-EC"/>
</dbReference>
<evidence type="ECO:0000256" key="12">
    <source>
        <dbReference type="ARBA" id="ARBA00023121"/>
    </source>
</evidence>
<keyword evidence="26" id="KW-1185">Reference proteome</keyword>
<dbReference type="GO" id="GO:0006082">
    <property type="term" value="P:organic acid metabolic process"/>
    <property type="evidence" value="ECO:0007669"/>
    <property type="project" value="TreeGrafter"/>
</dbReference>
<dbReference type="GO" id="GO:0020037">
    <property type="term" value="F:heme binding"/>
    <property type="evidence" value="ECO:0007669"/>
    <property type="project" value="InterPro"/>
</dbReference>
<dbReference type="PRINTS" id="PR00463">
    <property type="entry name" value="EP450I"/>
</dbReference>
<keyword evidence="24" id="KW-0812">Transmembrane</keyword>
<evidence type="ECO:0000256" key="6">
    <source>
        <dbReference type="ARBA" id="ARBA00022723"/>
    </source>
</evidence>